<evidence type="ECO:0008006" key="6">
    <source>
        <dbReference type="Google" id="ProtNLM"/>
    </source>
</evidence>
<evidence type="ECO:0000256" key="1">
    <source>
        <dbReference type="SAM" id="MobiDB-lite"/>
    </source>
</evidence>
<sequence length="266" mass="30466">MLWSSLNEVPWVTIWTHYDDVLQLMQKNDLTELDAWYLVSFPSILQTREPKPYITHEELQRLMEWKLKKGKWCVTRRPQLMKFIMSLSEKEVEKASREAFETLKAGDLRTATEALCVLKGVGPATASAVLAAYDESVPFMADEALDAIAGIIGPRKYTLPHFLSFVKVLRAKAKWLNEQRVANNDDKSEATDLWTAQRVQLCLYAEAHNEALTLSTKAVLLDAKRKRHNVATMPLSSEKEVGKVHEEDAKDQSLRRSQRKRQRRAG</sequence>
<accession>A0AAU9L8P5</accession>
<dbReference type="AlphaFoldDB" id="A0AAU9L8P5"/>
<proteinExistence type="predicted"/>
<evidence type="ECO:0000313" key="4">
    <source>
        <dbReference type="Proteomes" id="UP001158986"/>
    </source>
</evidence>
<dbReference type="InterPro" id="IPR011257">
    <property type="entry name" value="DNA_glycosylase"/>
</dbReference>
<dbReference type="PANTHER" id="PTHR21521:SF0">
    <property type="entry name" value="AMUN, ISOFORM A"/>
    <property type="match status" value="1"/>
</dbReference>
<feature type="region of interest" description="Disordered" evidence="1">
    <location>
        <begin position="231"/>
        <end position="266"/>
    </location>
</feature>
<evidence type="ECO:0000313" key="2">
    <source>
        <dbReference type="EMBL" id="CAH0480597.1"/>
    </source>
</evidence>
<dbReference type="SUPFAM" id="SSF48150">
    <property type="entry name" value="DNA-glycosylase"/>
    <property type="match status" value="1"/>
</dbReference>
<dbReference type="EMBL" id="CAKLCB010000387">
    <property type="protein sequence ID" value="CAH0522078.1"/>
    <property type="molecule type" value="Genomic_DNA"/>
</dbReference>
<feature type="compositionally biased region" description="Basic and acidic residues" evidence="1">
    <location>
        <begin position="237"/>
        <end position="254"/>
    </location>
</feature>
<evidence type="ECO:0000313" key="3">
    <source>
        <dbReference type="EMBL" id="CAH0522078.1"/>
    </source>
</evidence>
<comment type="caution">
    <text evidence="2">The sequence shown here is derived from an EMBL/GenBank/DDBJ whole genome shotgun (WGS) entry which is preliminary data.</text>
</comment>
<dbReference type="PANTHER" id="PTHR21521">
    <property type="entry name" value="AMUN, ISOFORM A"/>
    <property type="match status" value="1"/>
</dbReference>
<dbReference type="Proteomes" id="UP001158986">
    <property type="component" value="Unassembled WGS sequence"/>
</dbReference>
<dbReference type="Proteomes" id="UP001160483">
    <property type="component" value="Unassembled WGS sequence"/>
</dbReference>
<evidence type="ECO:0000313" key="5">
    <source>
        <dbReference type="Proteomes" id="UP001160483"/>
    </source>
</evidence>
<gene>
    <name evidence="3" type="ORF">PBS001_LOCUS8517</name>
    <name evidence="2" type="ORF">PBS003_LOCUS7215</name>
</gene>
<name>A0AAU9L8P5_9STRA</name>
<reference evidence="2 4" key="1">
    <citation type="submission" date="2021-11" db="EMBL/GenBank/DDBJ databases">
        <authorList>
            <person name="Islam A."/>
            <person name="Islam S."/>
            <person name="Flora M.S."/>
            <person name="Rahman M."/>
            <person name="Ziaur R.M."/>
            <person name="Epstein J.H."/>
            <person name="Hassan M."/>
            <person name="Klassen M."/>
            <person name="Woodard K."/>
            <person name="Webb A."/>
            <person name="Webby R.J."/>
            <person name="El Zowalaty M.E."/>
        </authorList>
    </citation>
    <scope>NUCLEOTIDE SEQUENCE</scope>
    <source>
        <strain evidence="3">Pbs1</strain>
        <strain evidence="2">Pbs3</strain>
    </source>
</reference>
<organism evidence="2 5">
    <name type="scientific">Peronospora belbahrii</name>
    <dbReference type="NCBI Taxonomy" id="622444"/>
    <lineage>
        <taxon>Eukaryota</taxon>
        <taxon>Sar</taxon>
        <taxon>Stramenopiles</taxon>
        <taxon>Oomycota</taxon>
        <taxon>Peronosporomycetes</taxon>
        <taxon>Peronosporales</taxon>
        <taxon>Peronosporaceae</taxon>
        <taxon>Peronospora</taxon>
    </lineage>
</organism>
<feature type="compositionally biased region" description="Basic residues" evidence="1">
    <location>
        <begin position="256"/>
        <end position="266"/>
    </location>
</feature>
<protein>
    <recommendedName>
        <fullName evidence="6">HhH-GPD domain-containing protein</fullName>
    </recommendedName>
</protein>
<dbReference type="EMBL" id="CAKKTJ010000324">
    <property type="protein sequence ID" value="CAH0480597.1"/>
    <property type="molecule type" value="Genomic_DNA"/>
</dbReference>
<dbReference type="GO" id="GO:0006281">
    <property type="term" value="P:DNA repair"/>
    <property type="evidence" value="ECO:0007669"/>
    <property type="project" value="InterPro"/>
</dbReference>
<keyword evidence="4" id="KW-1185">Reference proteome</keyword>
<dbReference type="GO" id="GO:0003824">
    <property type="term" value="F:catalytic activity"/>
    <property type="evidence" value="ECO:0007669"/>
    <property type="project" value="InterPro"/>
</dbReference>